<dbReference type="CDD" id="cd06582">
    <property type="entry name" value="TM_PBP1_LivH_like"/>
    <property type="match status" value="1"/>
</dbReference>
<keyword evidence="4 9" id="KW-0812">Transmembrane</keyword>
<dbReference type="PANTHER" id="PTHR11795">
    <property type="entry name" value="BRANCHED-CHAIN AMINO ACID TRANSPORT SYSTEM PERMEASE PROTEIN LIVH"/>
    <property type="match status" value="1"/>
</dbReference>
<feature type="transmembrane region" description="Helical" evidence="9">
    <location>
        <begin position="222"/>
        <end position="255"/>
    </location>
</feature>
<evidence type="ECO:0000313" key="11">
    <source>
        <dbReference type="Proteomes" id="UP000035050"/>
    </source>
</evidence>
<evidence type="ECO:0000256" key="3">
    <source>
        <dbReference type="ARBA" id="ARBA00022475"/>
    </source>
</evidence>
<comment type="subcellular location">
    <subcellularLocation>
        <location evidence="1">Cell membrane</location>
        <topology evidence="1">Multi-pass membrane protein</topology>
    </subcellularLocation>
</comment>
<feature type="transmembrane region" description="Helical" evidence="9">
    <location>
        <begin position="62"/>
        <end position="85"/>
    </location>
</feature>
<organism evidence="10 11">
    <name type="scientific">Pandoraea oxalativorans</name>
    <dbReference type="NCBI Taxonomy" id="573737"/>
    <lineage>
        <taxon>Bacteria</taxon>
        <taxon>Pseudomonadati</taxon>
        <taxon>Pseudomonadota</taxon>
        <taxon>Betaproteobacteria</taxon>
        <taxon>Burkholderiales</taxon>
        <taxon>Burkholderiaceae</taxon>
        <taxon>Pandoraea</taxon>
    </lineage>
</organism>
<dbReference type="PATRIC" id="fig|573737.6.peg.129"/>
<evidence type="ECO:0000256" key="8">
    <source>
        <dbReference type="ARBA" id="ARBA00037998"/>
    </source>
</evidence>
<accession>A0A0E3YEU5</accession>
<protein>
    <submittedName>
        <fullName evidence="10">ABC transporter permease</fullName>
    </submittedName>
</protein>
<dbReference type="PANTHER" id="PTHR11795:SF442">
    <property type="entry name" value="ABC TRANSPORTER ATP-BINDING PROTEIN"/>
    <property type="match status" value="1"/>
</dbReference>
<dbReference type="RefSeq" id="WP_046292646.1">
    <property type="nucleotide sequence ID" value="NZ_CP011253.3"/>
</dbReference>
<feature type="transmembrane region" description="Helical" evidence="9">
    <location>
        <begin position="276"/>
        <end position="295"/>
    </location>
</feature>
<feature type="transmembrane region" description="Helical" evidence="9">
    <location>
        <begin position="182"/>
        <end position="210"/>
    </location>
</feature>
<dbReference type="InterPro" id="IPR052157">
    <property type="entry name" value="BCAA_transport_permease"/>
</dbReference>
<dbReference type="AlphaFoldDB" id="A0A0E3YEU5"/>
<evidence type="ECO:0000256" key="2">
    <source>
        <dbReference type="ARBA" id="ARBA00022448"/>
    </source>
</evidence>
<evidence type="ECO:0000256" key="7">
    <source>
        <dbReference type="ARBA" id="ARBA00023136"/>
    </source>
</evidence>
<feature type="transmembrane region" description="Helical" evidence="9">
    <location>
        <begin position="36"/>
        <end position="56"/>
    </location>
</feature>
<keyword evidence="6 9" id="KW-1133">Transmembrane helix</keyword>
<keyword evidence="5" id="KW-0029">Amino-acid transport</keyword>
<evidence type="ECO:0000256" key="5">
    <source>
        <dbReference type="ARBA" id="ARBA00022970"/>
    </source>
</evidence>
<evidence type="ECO:0000256" key="6">
    <source>
        <dbReference type="ARBA" id="ARBA00022989"/>
    </source>
</evidence>
<keyword evidence="7 9" id="KW-0472">Membrane</keyword>
<dbReference type="KEGG" id="pox:MB84_21840"/>
<dbReference type="GO" id="GO:0022857">
    <property type="term" value="F:transmembrane transporter activity"/>
    <property type="evidence" value="ECO:0007669"/>
    <property type="project" value="InterPro"/>
</dbReference>
<dbReference type="HOGENOM" id="CLU_039929_2_1_4"/>
<evidence type="ECO:0000256" key="9">
    <source>
        <dbReference type="SAM" id="Phobius"/>
    </source>
</evidence>
<dbReference type="InterPro" id="IPR001851">
    <property type="entry name" value="ABC_transp_permease"/>
</dbReference>
<sequence length="306" mass="32557">MSPTLFIMQCLNGLQLGVLLFLMAAGLTLVFGIMNFVNLAHGSLYMMGAFIAATVYNYTGSFALAAIAIVPAMLLIGLIVEFVALKTLYDRDHLDQVLATFGLILFFNELARMIWGPSPYYMEVPEWLSGTVNLFGLDYPAYRFLIIVVGLVVALGCYLLIHRTRIGMLIRAGSTHRQMVGALGVNIVLLNSLLFGLGAILAGIAGLMAGPILSVQPGMGEPILILTMVVIVIGGIGSVRGAFLAALIVGVVDTLGRTALPSILRSMMERSTADTAGPALASMLIYLVMAAVLAVRPQGLFPVKHG</sequence>
<reference evidence="10" key="1">
    <citation type="submission" date="2016-06" db="EMBL/GenBank/DDBJ databases">
        <title>Pandoraea oxalativorans DSM 23570 Genome Sequencing.</title>
        <authorList>
            <person name="Ee R."/>
            <person name="Lim Y.-L."/>
            <person name="Yong D."/>
            <person name="Yin W.-F."/>
            <person name="Chan K.-G."/>
        </authorList>
    </citation>
    <scope>NUCLEOTIDE SEQUENCE</scope>
    <source>
        <strain evidence="10">DSM 23570</strain>
    </source>
</reference>
<dbReference type="Proteomes" id="UP000035050">
    <property type="component" value="Chromosome"/>
</dbReference>
<dbReference type="EMBL" id="CP011253">
    <property type="protein sequence ID" value="AKC71536.1"/>
    <property type="molecule type" value="Genomic_DNA"/>
</dbReference>
<feature type="transmembrane region" description="Helical" evidence="9">
    <location>
        <begin position="6"/>
        <end position="29"/>
    </location>
</feature>
<evidence type="ECO:0000256" key="4">
    <source>
        <dbReference type="ARBA" id="ARBA00022692"/>
    </source>
</evidence>
<name>A0A0E3YEU5_9BURK</name>
<dbReference type="Pfam" id="PF02653">
    <property type="entry name" value="BPD_transp_2"/>
    <property type="match status" value="1"/>
</dbReference>
<gene>
    <name evidence="10" type="ORF">MB84_21840</name>
</gene>
<keyword evidence="11" id="KW-1185">Reference proteome</keyword>
<dbReference type="GO" id="GO:0005886">
    <property type="term" value="C:plasma membrane"/>
    <property type="evidence" value="ECO:0007669"/>
    <property type="project" value="UniProtKB-SubCell"/>
</dbReference>
<feature type="transmembrane region" description="Helical" evidence="9">
    <location>
        <begin position="141"/>
        <end position="161"/>
    </location>
</feature>
<keyword evidence="2" id="KW-0813">Transport</keyword>
<feature type="transmembrane region" description="Helical" evidence="9">
    <location>
        <begin position="97"/>
        <end position="115"/>
    </location>
</feature>
<proteinExistence type="inferred from homology"/>
<evidence type="ECO:0000256" key="1">
    <source>
        <dbReference type="ARBA" id="ARBA00004651"/>
    </source>
</evidence>
<keyword evidence="3" id="KW-1003">Cell membrane</keyword>
<evidence type="ECO:0000313" key="10">
    <source>
        <dbReference type="EMBL" id="AKC71536.1"/>
    </source>
</evidence>
<dbReference type="OrthoDB" id="9807115at2"/>
<dbReference type="GO" id="GO:0006865">
    <property type="term" value="P:amino acid transport"/>
    <property type="evidence" value="ECO:0007669"/>
    <property type="project" value="UniProtKB-KW"/>
</dbReference>
<comment type="similarity">
    <text evidence="8">Belongs to the binding-protein-dependent transport system permease family. LivHM subfamily.</text>
</comment>